<dbReference type="RefSeq" id="WP_189360155.1">
    <property type="nucleotide sequence ID" value="NZ_BMWZ01000003.1"/>
</dbReference>
<keyword evidence="3 11" id="KW-1134">Transmembrane beta strand</keyword>
<keyword evidence="16" id="KW-1185">Reference proteome</keyword>
<keyword evidence="8 12" id="KW-0798">TonB box</keyword>
<dbReference type="Proteomes" id="UP000636004">
    <property type="component" value="Unassembled WGS sequence"/>
</dbReference>
<dbReference type="PANTHER" id="PTHR32552:SF81">
    <property type="entry name" value="TONB-DEPENDENT OUTER MEMBRANE RECEPTOR"/>
    <property type="match status" value="1"/>
</dbReference>
<name>A0A918R197_9FLAO</name>
<feature type="domain" description="TonB-dependent receptor-like beta-barrel" evidence="13">
    <location>
        <begin position="273"/>
        <end position="724"/>
    </location>
</feature>
<organism evidence="15 16">
    <name type="scientific">Algibacter mikhailovii</name>
    <dbReference type="NCBI Taxonomy" id="425498"/>
    <lineage>
        <taxon>Bacteria</taxon>
        <taxon>Pseudomonadati</taxon>
        <taxon>Bacteroidota</taxon>
        <taxon>Flavobacteriia</taxon>
        <taxon>Flavobacteriales</taxon>
        <taxon>Flavobacteriaceae</taxon>
        <taxon>Algibacter</taxon>
    </lineage>
</organism>
<evidence type="ECO:0000256" key="12">
    <source>
        <dbReference type="RuleBase" id="RU003357"/>
    </source>
</evidence>
<evidence type="ECO:0000256" key="5">
    <source>
        <dbReference type="ARBA" id="ARBA00022692"/>
    </source>
</evidence>
<dbReference type="Pfam" id="PF07715">
    <property type="entry name" value="Plug"/>
    <property type="match status" value="1"/>
</dbReference>
<feature type="domain" description="TonB-dependent receptor plug" evidence="14">
    <location>
        <begin position="114"/>
        <end position="221"/>
    </location>
</feature>
<dbReference type="Gene3D" id="2.40.170.20">
    <property type="entry name" value="TonB-dependent receptor, beta-barrel domain"/>
    <property type="match status" value="1"/>
</dbReference>
<evidence type="ECO:0000259" key="13">
    <source>
        <dbReference type="Pfam" id="PF00593"/>
    </source>
</evidence>
<evidence type="ECO:0000256" key="2">
    <source>
        <dbReference type="ARBA" id="ARBA00022448"/>
    </source>
</evidence>
<evidence type="ECO:0000256" key="11">
    <source>
        <dbReference type="PROSITE-ProRule" id="PRU01360"/>
    </source>
</evidence>
<keyword evidence="4" id="KW-0410">Iron transport</keyword>
<dbReference type="InterPro" id="IPR000531">
    <property type="entry name" value="Beta-barrel_TonB"/>
</dbReference>
<dbReference type="Gene3D" id="2.170.130.10">
    <property type="entry name" value="TonB-dependent receptor, plug domain"/>
    <property type="match status" value="1"/>
</dbReference>
<protein>
    <recommendedName>
        <fullName evidence="17">TonB-dependent receptor</fullName>
    </recommendedName>
</protein>
<reference evidence="15" key="2">
    <citation type="submission" date="2020-09" db="EMBL/GenBank/DDBJ databases">
        <authorList>
            <person name="Sun Q."/>
            <person name="Kim S."/>
        </authorList>
    </citation>
    <scope>NUCLEOTIDE SEQUENCE</scope>
    <source>
        <strain evidence="15">KCTC 12710</strain>
    </source>
</reference>
<dbReference type="PANTHER" id="PTHR32552">
    <property type="entry name" value="FERRICHROME IRON RECEPTOR-RELATED"/>
    <property type="match status" value="1"/>
</dbReference>
<comment type="caution">
    <text evidence="15">The sequence shown here is derived from an EMBL/GenBank/DDBJ whole genome shotgun (WGS) entry which is preliminary data.</text>
</comment>
<evidence type="ECO:0000313" key="15">
    <source>
        <dbReference type="EMBL" id="GGZ78434.1"/>
    </source>
</evidence>
<evidence type="ECO:0000313" key="16">
    <source>
        <dbReference type="Proteomes" id="UP000636004"/>
    </source>
</evidence>
<dbReference type="PROSITE" id="PS52016">
    <property type="entry name" value="TONB_DEPENDENT_REC_3"/>
    <property type="match status" value="1"/>
</dbReference>
<evidence type="ECO:0000256" key="6">
    <source>
        <dbReference type="ARBA" id="ARBA00023004"/>
    </source>
</evidence>
<gene>
    <name evidence="15" type="ORF">GCM10007028_14830</name>
</gene>
<dbReference type="GO" id="GO:0006826">
    <property type="term" value="P:iron ion transport"/>
    <property type="evidence" value="ECO:0007669"/>
    <property type="project" value="UniProtKB-KW"/>
</dbReference>
<dbReference type="InterPro" id="IPR012910">
    <property type="entry name" value="Plug_dom"/>
</dbReference>
<dbReference type="InterPro" id="IPR036942">
    <property type="entry name" value="Beta-barrel_TonB_sf"/>
</dbReference>
<evidence type="ECO:0000256" key="3">
    <source>
        <dbReference type="ARBA" id="ARBA00022452"/>
    </source>
</evidence>
<keyword evidence="5 11" id="KW-0812">Transmembrane</keyword>
<evidence type="ECO:0000256" key="7">
    <source>
        <dbReference type="ARBA" id="ARBA00023065"/>
    </source>
</evidence>
<evidence type="ECO:0000256" key="1">
    <source>
        <dbReference type="ARBA" id="ARBA00004571"/>
    </source>
</evidence>
<keyword evidence="2 11" id="KW-0813">Transport</keyword>
<reference evidence="15" key="1">
    <citation type="journal article" date="2014" name="Int. J. Syst. Evol. Microbiol.">
        <title>Complete genome sequence of Corynebacterium casei LMG S-19264T (=DSM 44701T), isolated from a smear-ripened cheese.</title>
        <authorList>
            <consortium name="US DOE Joint Genome Institute (JGI-PGF)"/>
            <person name="Walter F."/>
            <person name="Albersmeier A."/>
            <person name="Kalinowski J."/>
            <person name="Ruckert C."/>
        </authorList>
    </citation>
    <scope>NUCLEOTIDE SEQUENCE</scope>
    <source>
        <strain evidence="15">KCTC 12710</strain>
    </source>
</reference>
<dbReference type="InterPro" id="IPR037066">
    <property type="entry name" value="Plug_dom_sf"/>
</dbReference>
<dbReference type="InterPro" id="IPR039426">
    <property type="entry name" value="TonB-dep_rcpt-like"/>
</dbReference>
<dbReference type="EMBL" id="BMWZ01000003">
    <property type="protein sequence ID" value="GGZ78434.1"/>
    <property type="molecule type" value="Genomic_DNA"/>
</dbReference>
<evidence type="ECO:0000256" key="4">
    <source>
        <dbReference type="ARBA" id="ARBA00022496"/>
    </source>
</evidence>
<accession>A0A918R197</accession>
<evidence type="ECO:0000256" key="10">
    <source>
        <dbReference type="ARBA" id="ARBA00023237"/>
    </source>
</evidence>
<dbReference type="Pfam" id="PF00593">
    <property type="entry name" value="TonB_dep_Rec_b-barrel"/>
    <property type="match status" value="1"/>
</dbReference>
<proteinExistence type="inferred from homology"/>
<keyword evidence="6" id="KW-0408">Iron</keyword>
<evidence type="ECO:0000256" key="9">
    <source>
        <dbReference type="ARBA" id="ARBA00023136"/>
    </source>
</evidence>
<sequence>MITYTIKPVLYLFLLISLLSYSQESSTIKVIDQEDKFVLPKVTIISLSTKDSIHTNYNGSSQTLSSGTYLFKKDGYISKHQSINNSELQIIELQKNPAQLNEVIINSNQMPSKLKKSVNSLSLISANDIMLGNNIDLSQTLNRASGIFMQSGALNTNRLTIRGIGSRNLFGTAKIRAYFKDIPLTNGSGETSIEDFELGAISKFEIIKGAGSTTYGTGLGGTIHITPKNGLFNKAKLTSELSAGSFGLLKGIIGFSYGSKKEDINALYSNTHSDGYRDNNNYNRQTFTFSSNHFLNKSNQISLLFSYVDLKAFIPSSLNEDDYLNNPESAAFQWKSAKGHEDFKRGIIGLSWEHDYSLKTKQITSLFSSLKDAYEARPFNILEENTKALGIRTKIVSELKLFEDTINYAIGFEVFNDQYKHQTFQNLYQDFPPGTGSVKGDPLSNFKEQRYYYNIFLDSNYALNPRTTLVFGINMNQTFFNLEDRFPTSPENPDQSGDFKFDIIASPKFGISHLITNNISLYSNISHGFSPISLEETLLPNGLINNNIKPETGWNYELGTRGTLFNNKLNFQASIFRMDVKNLLVPRRTDSDEFIGINAGRTQHDGLELNLGYNIVNTHTVTLDSFLSYTLNAFTFKEFIDDDADYSGNDLTGVPSEVFNLGLVCNFQVGIYANINYQYVGEIPITDSNNLYSNSYKLSNCKVGFQRNLNKNLNFNVFFGINNIFDETYASQLLINASGFGGNAPRYYYPGNPKNYYGGLNLAYKF</sequence>
<comment type="subcellular location">
    <subcellularLocation>
        <location evidence="1 11">Cell outer membrane</location>
        <topology evidence="1 11">Multi-pass membrane protein</topology>
    </subcellularLocation>
</comment>
<keyword evidence="7" id="KW-0406">Ion transport</keyword>
<dbReference type="AlphaFoldDB" id="A0A918R197"/>
<keyword evidence="9 11" id="KW-0472">Membrane</keyword>
<dbReference type="SUPFAM" id="SSF56935">
    <property type="entry name" value="Porins"/>
    <property type="match status" value="1"/>
</dbReference>
<evidence type="ECO:0000259" key="14">
    <source>
        <dbReference type="Pfam" id="PF07715"/>
    </source>
</evidence>
<dbReference type="GO" id="GO:0009279">
    <property type="term" value="C:cell outer membrane"/>
    <property type="evidence" value="ECO:0007669"/>
    <property type="project" value="UniProtKB-SubCell"/>
</dbReference>
<evidence type="ECO:0008006" key="17">
    <source>
        <dbReference type="Google" id="ProtNLM"/>
    </source>
</evidence>
<keyword evidence="10 11" id="KW-0998">Cell outer membrane</keyword>
<evidence type="ECO:0000256" key="8">
    <source>
        <dbReference type="ARBA" id="ARBA00023077"/>
    </source>
</evidence>
<comment type="similarity">
    <text evidence="11 12">Belongs to the TonB-dependent receptor family.</text>
</comment>